<protein>
    <recommendedName>
        <fullName evidence="5">F-box domain-containing protein</fullName>
    </recommendedName>
</protein>
<evidence type="ECO:0000313" key="4">
    <source>
        <dbReference type="Proteomes" id="UP001470230"/>
    </source>
</evidence>
<comment type="caution">
    <text evidence="3">The sequence shown here is derived from an EMBL/GenBank/DDBJ whole genome shotgun (WGS) entry which is preliminary data.</text>
</comment>
<feature type="compositionally biased region" description="Basic and acidic residues" evidence="2">
    <location>
        <begin position="337"/>
        <end position="349"/>
    </location>
</feature>
<feature type="coiled-coil region" evidence="1">
    <location>
        <begin position="630"/>
        <end position="721"/>
    </location>
</feature>
<gene>
    <name evidence="3" type="ORF">M9Y10_041623</name>
</gene>
<reference evidence="3 4" key="1">
    <citation type="submission" date="2024-04" db="EMBL/GenBank/DDBJ databases">
        <title>Tritrichomonas musculus Genome.</title>
        <authorList>
            <person name="Alves-Ferreira E."/>
            <person name="Grigg M."/>
            <person name="Lorenzi H."/>
            <person name="Galac M."/>
        </authorList>
    </citation>
    <scope>NUCLEOTIDE SEQUENCE [LARGE SCALE GENOMIC DNA]</scope>
    <source>
        <strain evidence="3 4">EAF2021</strain>
    </source>
</reference>
<name>A0ABR2K4V9_9EUKA</name>
<evidence type="ECO:0008006" key="5">
    <source>
        <dbReference type="Google" id="ProtNLM"/>
    </source>
</evidence>
<evidence type="ECO:0000256" key="2">
    <source>
        <dbReference type="SAM" id="MobiDB-lite"/>
    </source>
</evidence>
<accession>A0ABR2K4V9</accession>
<feature type="region of interest" description="Disordered" evidence="2">
    <location>
        <begin position="337"/>
        <end position="371"/>
    </location>
</feature>
<keyword evidence="4" id="KW-1185">Reference proteome</keyword>
<proteinExistence type="predicted"/>
<keyword evidence="1" id="KW-0175">Coiled coil</keyword>
<dbReference type="Proteomes" id="UP001470230">
    <property type="component" value="Unassembled WGS sequence"/>
</dbReference>
<organism evidence="3 4">
    <name type="scientific">Tritrichomonas musculus</name>
    <dbReference type="NCBI Taxonomy" id="1915356"/>
    <lineage>
        <taxon>Eukaryota</taxon>
        <taxon>Metamonada</taxon>
        <taxon>Parabasalia</taxon>
        <taxon>Tritrichomonadida</taxon>
        <taxon>Tritrichomonadidae</taxon>
        <taxon>Tritrichomonas</taxon>
    </lineage>
</organism>
<feature type="coiled-coil region" evidence="1">
    <location>
        <begin position="102"/>
        <end position="139"/>
    </location>
</feature>
<feature type="coiled-coil region" evidence="1">
    <location>
        <begin position="205"/>
        <end position="265"/>
    </location>
</feature>
<evidence type="ECO:0000313" key="3">
    <source>
        <dbReference type="EMBL" id="KAK8886163.1"/>
    </source>
</evidence>
<feature type="coiled-coil region" evidence="1">
    <location>
        <begin position="758"/>
        <end position="856"/>
    </location>
</feature>
<dbReference type="EMBL" id="JAPFFF010000007">
    <property type="protein sequence ID" value="KAK8886163.1"/>
    <property type="molecule type" value="Genomic_DNA"/>
</dbReference>
<feature type="compositionally biased region" description="Low complexity" evidence="2">
    <location>
        <begin position="353"/>
        <end position="368"/>
    </location>
</feature>
<feature type="coiled-coil region" evidence="1">
    <location>
        <begin position="924"/>
        <end position="983"/>
    </location>
</feature>
<sequence length="1117" mass="128258">MESTSFGFSGLAHGSSYVDSLALNPKFHSLSSYLKKMKASDPQLRITEQQATKLESLLKSVNESLSSLNDSNFSVSYDAFIKFYKSINLSHNLLHRYYKGATTEAENELQKMNDELEPLKEKSKETDDLKNQVNELKSKLAMLPQQMVQDISKQLKLPSKPTDSRSLVRVIRQALQKSQTHFKQLVTEFNLPKSTTNNTLLRDLKKVINDQIQQKQDEIDALNDQVEDLKGKVLTENDFSKDQDKKTLQKTIIKQKKQIQQLEKELQDPNRCKDEIESILKLYDDLSKQYRKQSDEILDAINSRATLITAVEKQNQIIIALENQFEKLSESKEKEIQLKTKNNRKENRKGNKSPRNSPKNSPKNSPSKESTKANIDNEIIAILSKIPICHDEIQAICDSQIAIPEKVCKSIDLITDYSYNNQSLQSTNQKLFSVILGQFKFIYNLTNSKKTFEALNPEASYEEYRSILISQSGRIQNFINTYAKGLSEDSCLFEDLLNTQNSQDLLNNIKQYLDEYSKPQTLESEELFILLLQAVSCNDILRKYGDEARKHNTILSQRYKSMKDSSDRAKKALEAQSTSMIQDSKLQDTISAAKSIIRKSIILDQNQSSDLINCLDDLDNVAPVKDSQYIKTLQKQNGDFRKEITELRREKANLINQTKSDLELAQTKIQNVKSDFTKKLTKKADENKTLVSNLRKTINAYQNLRKENQRLSSETQRSQKQLEDSKILVSEIQDQLNSTKADFDNIVKETKEKSSEVHEAMKHEISQIKQEMQKSQDILSSENDKLKKALLNEKKSNEKLNADHSEAIKELKQNEMDALTAAEQLGKKYSELHSDYQNLEIEFRALKSRFDSKNETVKRDKAILESQMKAQIMSIQHDARASVEAEKIAQCAKLQLFMNEVCKFFPEYVNLESPISEDTVFKMLKKMKEKIKKNEVDKENIQILKDISKIINVAEYSSIPLAIESLCQELQEQKQAIDEAEVAKSTILHCNEWLKRIYSILTDGMMDNANCAMMEKTIEDAVLASLGKNTVLQRLETLKVEKILLLRKVQDAKSKKGDKISLRHLMIMMMYIMRLKKISGHMDNNQYSFAVQFNKATDSESDNLAPESPFLNLTYQE</sequence>
<evidence type="ECO:0000256" key="1">
    <source>
        <dbReference type="SAM" id="Coils"/>
    </source>
</evidence>